<dbReference type="Gene3D" id="2.60.40.10">
    <property type="entry name" value="Immunoglobulins"/>
    <property type="match status" value="5"/>
</dbReference>
<dbReference type="Pfam" id="PF00932">
    <property type="entry name" value="LTD"/>
    <property type="match status" value="1"/>
</dbReference>
<dbReference type="PANTHER" id="PTHR39385:SF2">
    <property type="entry name" value="SLIT-LIKE 3 PROTEIN"/>
    <property type="match status" value="1"/>
</dbReference>
<dbReference type="InterPro" id="IPR036116">
    <property type="entry name" value="FN3_sf"/>
</dbReference>
<evidence type="ECO:0000313" key="7">
    <source>
        <dbReference type="EMBL" id="SHI77116.1"/>
    </source>
</evidence>
<dbReference type="InterPro" id="IPR013783">
    <property type="entry name" value="Ig-like_fold"/>
</dbReference>
<feature type="domain" description="Fibronectin type-III" evidence="5">
    <location>
        <begin position="1035"/>
        <end position="1129"/>
    </location>
</feature>
<feature type="domain" description="Fibronectin type-III" evidence="5">
    <location>
        <begin position="189"/>
        <end position="280"/>
    </location>
</feature>
<dbReference type="OrthoDB" id="608579at2"/>
<dbReference type="SUPFAM" id="SSF49299">
    <property type="entry name" value="PKD domain"/>
    <property type="match status" value="1"/>
</dbReference>
<dbReference type="RefSeq" id="WP_072781853.1">
    <property type="nucleotide sequence ID" value="NZ_CP045292.1"/>
</dbReference>
<feature type="domain" description="Fibronectin type-III" evidence="5">
    <location>
        <begin position="623"/>
        <end position="712"/>
    </location>
</feature>
<dbReference type="InterPro" id="IPR001322">
    <property type="entry name" value="Lamin_tail_dom"/>
</dbReference>
<dbReference type="CDD" id="cd00063">
    <property type="entry name" value="FN3"/>
    <property type="match status" value="4"/>
</dbReference>
<dbReference type="PANTHER" id="PTHR39385">
    <property type="entry name" value="PROTEIN CBG20422"/>
    <property type="match status" value="1"/>
</dbReference>
<feature type="domain" description="Fibronectin type-III" evidence="5">
    <location>
        <begin position="827"/>
        <end position="919"/>
    </location>
</feature>
<dbReference type="Pfam" id="PF00431">
    <property type="entry name" value="CUB"/>
    <property type="match status" value="2"/>
</dbReference>
<evidence type="ECO:0000256" key="3">
    <source>
        <dbReference type="SAM" id="SignalP"/>
    </source>
</evidence>
<evidence type="ECO:0000313" key="8">
    <source>
        <dbReference type="Proteomes" id="UP000184232"/>
    </source>
</evidence>
<keyword evidence="2" id="KW-1015">Disulfide bond</keyword>
<feature type="domain" description="Fibronectin type-III" evidence="5">
    <location>
        <begin position="418"/>
        <end position="508"/>
    </location>
</feature>
<evidence type="ECO:0000259" key="5">
    <source>
        <dbReference type="PROSITE" id="PS50853"/>
    </source>
</evidence>
<sequence length="2560" mass="268260">MKKLLLFLLSLSFYFAQAQYPEGFESGVPPTGWARFDNGVGTLQSWTNNGTFPNSGTQAAFVQREAIGTGNTSEDWLVTPLSAIPANGQLRFFTRQLFSGDGGTLYDIRVSTTSQTNPATFTSIQTYTETQLNENSVYNVYEEKVLDISAFATQSVYIAFVRVHTQTGATVSGDGWFIDDVNVTQQCFDPFFVQVSNITGSTVQIAWTETGSATQWEIIVLPAGSPAPTSSSTGTVVNTNPYTFTGLNPGTQYEIYVRSRCSSTNFSDWTGPVLFATVPAGTDCTAPVQVTALPYLVSANTATYGNDITGPQGAGCVGGSTNYLAGNEVFYSYTATFNGFISITSTPTQVNSSLFVYASCANVGVNCLAGVANNTNAPREITGFAVTAGTTYYIVISSTSATPSIDYTLLIQQENCPKPTGLGANNIGTTTADLSWNEPGTATSWEIVVQTAGTGIPTGSGVTTGTNTNYPATGLTAATQYEYWVRSDCGDGTFSAWAGPFYFNTSVCEPSEKCGYVFRMTDSGSNGWQGNTMDIRQGGITVATIGSTFTAGAGPVDVVVLLCNNVPFELFWNAGGTSPTQVGVSVIEPTASAVVYNKPAGTGSQNTLLYTGLAQCTPPTCQQPTNVLASGANSSSVQVSWTDNAGATQWEVIVQPAGTGYPTGTGTIVSTNPYTVTGLTSNTPYEVWVRAICSASDSSAWSGPSNFATTANYCAGDHFYDTGGPSGNYNNSANNIVTICPETPGDQVTVNFLSFALENNFDFLTIYDGPTTASPALGTFTGNNTPPEFTSSDPSGCLTFSFTSDSSVTAAGWEATILCAPPPTCPKPINVATTGITTGQATISWIEAGTATQWEIIILPAGSPAPTATDTGIIASSNPYVATGLSTFTSYDVYVRAICVPGVDVSFWSIVHSFTTLPDYCAGDHFYDTGGPSGNYNNSANNVVTICPDTPGDVVVVLFNSFALENNFDFLSVYDGPNTSSALLGTFTGTALPPQMISSLANGGCLTFQFTSDGSVTSPGWDATILCTVPPACTQPTNLTVTNISSDSAVLSWTDTNTPPSSSWQVVVQPAGSGYPNGSSTIINVTTNPYTVTGLTPSTQYEYYVLSDCGATDGLSFWSGPVRFNTLFPGCGGSQPAGNECIVAAPVCSLDGYCGNTSSTYTVNTWSALSSAFCGSIENNSFLTFEAASTSISMNVNVGNCTNGSGIQFMIFSTTACGSGAVTEIDCNSPMNPGINSLTYNGLVPGQTYYLMIDGYAGAVCDYTITVTSGGSTTTDVDITQDNQTICIDDTLTLDVTGGSNGVYNWSPATGLSATTGSTVTFTPPAPGTYTISVESTDANSLCATSDFIVVTVLDITNPSFTNPGSICLGSPNVPLDNTDVNGISGEWHLGSNAGPVVTEVDASTLGTFDYIFVPNLASFPCSPEFSMTVEILGTCTFNAFATAVNINTCETTAPGEFFNITGSGTNAIGPATNVFPNNNYGTYVQNSGNLIFNGAELKSFKTVTSNVCSANLYYRVYEASSTPGTFTTLALPFFDDCVAGSFPTGGPCNTGDQKWQDVAQAIDLTQNAPGDYVIEVYFDLVGDNDDPSQCDDTILVNNNGNNFHATFTIQAVPTFTVQDEECGSSNGSITFSGFNPGDVYAVSYNDDTVPVGPTNYMADFNGQIIITGLNAGTYTNFSFVINGCTIAVPDTITVIDYSPSVTSLTVVNSEICFGSNAEFVIVGTPGFDVDLTVNGTPDTVTIPASGSVTYTVNAPAVGNVDVVLLNIHNLVCNVVVTHNATVIVNPLPVVTIAAPSPYACYVDPDPTDSVPGDGTAVFQFTGTPNSVVTFTGAPGSPITLDASGNYTLSVVTGTNVQITIVDVTNPTTSCSNVISGQVASVAIVDVPEVVTTITQPTCTTPTGTVTITGPTTSQLNYPGDLFISEVTDATSANLNYVEIYNGTGNPVDLSNYKLRVEATNATCELTLSGILANDAVFVVKCGSGAAIAGVPYDMIFSGCSASVNNDDRYLLTNLAGVVIDRWGNDFLTNLPQGGGYDFRRLPTGTTLPTINWDINDWNGIDWTSNANSDYSDVGVYTLFVDSYEYVLNDGTNTTTYTTNTMSNLAPGTYTIIVHDTITGCDSDPTVIIIDTPPGATDPNFDQIGPLCQNSTAPTLPLTSPTGVTGTWAPATIDTSVTGTVTYTFTPDGAVCSYAVTMDIEVLQQFTPTFTQIGPLCQNSTAPSLPTTSDNGIMGTWSPATIDTSASGTFTYTFTSNSTCDVVVTMDIVITPQVTPTFTQIGTLCQNSTAPSLPTTSDNGVVGTWSPATIDTSVLGTVTYTFTPSTTCDVVVTMDVTIGSETLPTFAITSTYCQNETGSTLPTTSDNGIAGTWLPAEIDTSVFGVTTYTFTPDAGQCALGYTLTVSVDPTVSISFDGVEVCSGSVVEFPTVTAEGYILTGTWSPSTITTTSNSTYTFTPSDICYGAGTFEVVVNGCTIPKGFSPNGDGNNDTWDLSSFNVKKVEVFNRYGLKVYSKNNYVNEWGGKSDNGNELPSGTYYYMIDFEDRPSVTGWVYINRGE</sequence>
<evidence type="ECO:0000259" key="6">
    <source>
        <dbReference type="PROSITE" id="PS51841"/>
    </source>
</evidence>
<dbReference type="InterPro" id="IPR035914">
    <property type="entry name" value="Sperma_CUB_dom_sf"/>
</dbReference>
<keyword evidence="8" id="KW-1185">Reference proteome</keyword>
<dbReference type="SMART" id="SM00060">
    <property type="entry name" value="FN3"/>
    <property type="match status" value="5"/>
</dbReference>
<dbReference type="PROSITE" id="PS01180">
    <property type="entry name" value="CUB"/>
    <property type="match status" value="2"/>
</dbReference>
<dbReference type="SUPFAM" id="SSF49854">
    <property type="entry name" value="Spermadhesin, CUB domain"/>
    <property type="match status" value="2"/>
</dbReference>
<dbReference type="SUPFAM" id="SSF74853">
    <property type="entry name" value="Lamin A/C globular tail domain"/>
    <property type="match status" value="1"/>
</dbReference>
<dbReference type="NCBIfam" id="TIGR04131">
    <property type="entry name" value="Bac_Flav_CTERM"/>
    <property type="match status" value="1"/>
</dbReference>
<evidence type="ECO:0000256" key="1">
    <source>
        <dbReference type="ARBA" id="ARBA00022729"/>
    </source>
</evidence>
<dbReference type="SMART" id="SM00042">
    <property type="entry name" value="CUB"/>
    <property type="match status" value="2"/>
</dbReference>
<dbReference type="EMBL" id="FQZH01000001">
    <property type="protein sequence ID" value="SHI77116.1"/>
    <property type="molecule type" value="Genomic_DNA"/>
</dbReference>
<reference evidence="8" key="1">
    <citation type="submission" date="2016-11" db="EMBL/GenBank/DDBJ databases">
        <authorList>
            <person name="Varghese N."/>
            <person name="Submissions S."/>
        </authorList>
    </citation>
    <scope>NUCLEOTIDE SEQUENCE [LARGE SCALE GENOMIC DNA]</scope>
    <source>
        <strain evidence="8">DSM 22807</strain>
    </source>
</reference>
<dbReference type="Pfam" id="PF13585">
    <property type="entry name" value="CHU_C"/>
    <property type="match status" value="1"/>
</dbReference>
<dbReference type="Pfam" id="PF00041">
    <property type="entry name" value="fn3"/>
    <property type="match status" value="4"/>
</dbReference>
<dbReference type="Gene3D" id="2.60.40.1220">
    <property type="match status" value="3"/>
</dbReference>
<dbReference type="InterPro" id="IPR003961">
    <property type="entry name" value="FN3_dom"/>
</dbReference>
<feature type="domain" description="CUB" evidence="4">
    <location>
        <begin position="693"/>
        <end position="820"/>
    </location>
</feature>
<dbReference type="Gene3D" id="2.60.120.290">
    <property type="entry name" value="Spermadhesin, CUB domain"/>
    <property type="match status" value="2"/>
</dbReference>
<protein>
    <submittedName>
        <fullName evidence="7">Gliding motility-associated C-terminal domain-containing protein</fullName>
    </submittedName>
</protein>
<feature type="domain" description="LTD" evidence="6">
    <location>
        <begin position="1910"/>
        <end position="2065"/>
    </location>
</feature>
<feature type="domain" description="CUB" evidence="4">
    <location>
        <begin position="899"/>
        <end position="1028"/>
    </location>
</feature>
<dbReference type="STRING" id="683124.SAMN05444337_0750"/>
<dbReference type="InterPro" id="IPR036415">
    <property type="entry name" value="Lamin_tail_dom_sf"/>
</dbReference>
<gene>
    <name evidence="7" type="ORF">SAMN05444337_0750</name>
</gene>
<dbReference type="InterPro" id="IPR014755">
    <property type="entry name" value="Cu-Rt/internalin_Ig-like"/>
</dbReference>
<feature type="signal peptide" evidence="3">
    <location>
        <begin position="1"/>
        <end position="18"/>
    </location>
</feature>
<dbReference type="Gene3D" id="2.60.120.200">
    <property type="match status" value="1"/>
</dbReference>
<dbReference type="InterPro" id="IPR000859">
    <property type="entry name" value="CUB_dom"/>
</dbReference>
<evidence type="ECO:0000256" key="2">
    <source>
        <dbReference type="ARBA" id="ARBA00023157"/>
    </source>
</evidence>
<dbReference type="CDD" id="cd00041">
    <property type="entry name" value="CUB"/>
    <property type="match status" value="2"/>
</dbReference>
<dbReference type="InterPro" id="IPR035986">
    <property type="entry name" value="PKD_dom_sf"/>
</dbReference>
<dbReference type="InterPro" id="IPR026341">
    <property type="entry name" value="T9SS_type_B"/>
</dbReference>
<name>A0A1M6DV42_9FLAO</name>
<dbReference type="SUPFAM" id="SSF49265">
    <property type="entry name" value="Fibronectin type III"/>
    <property type="match status" value="3"/>
</dbReference>
<proteinExistence type="predicted"/>
<dbReference type="NCBIfam" id="NF038128">
    <property type="entry name" value="choice_anch_J"/>
    <property type="match status" value="1"/>
</dbReference>
<accession>A0A1M6DV42</accession>
<dbReference type="PROSITE" id="PS50853">
    <property type="entry name" value="FN3"/>
    <property type="match status" value="5"/>
</dbReference>
<dbReference type="PROSITE" id="PS51841">
    <property type="entry name" value="LTD"/>
    <property type="match status" value="1"/>
</dbReference>
<evidence type="ECO:0000259" key="4">
    <source>
        <dbReference type="PROSITE" id="PS01180"/>
    </source>
</evidence>
<keyword evidence="1 3" id="KW-0732">Signal</keyword>
<organism evidence="7 8">
    <name type="scientific">Flavobacterium haoranii</name>
    <dbReference type="NCBI Taxonomy" id="683124"/>
    <lineage>
        <taxon>Bacteria</taxon>
        <taxon>Pseudomonadati</taxon>
        <taxon>Bacteroidota</taxon>
        <taxon>Flavobacteriia</taxon>
        <taxon>Flavobacteriales</taxon>
        <taxon>Flavobacteriaceae</taxon>
        <taxon>Flavobacterium</taxon>
    </lineage>
</organism>
<feature type="chain" id="PRO_5012319300" evidence="3">
    <location>
        <begin position="19"/>
        <end position="2560"/>
    </location>
</feature>
<dbReference type="Proteomes" id="UP000184232">
    <property type="component" value="Unassembled WGS sequence"/>
</dbReference>